<protein>
    <submittedName>
        <fullName evidence="2">Uncharacterized protein</fullName>
    </submittedName>
</protein>
<evidence type="ECO:0000313" key="3">
    <source>
        <dbReference type="Proteomes" id="UP000199040"/>
    </source>
</evidence>
<organism evidence="2 3">
    <name type="scientific">Modicisalibacter xianhensis</name>
    <dbReference type="NCBI Taxonomy" id="442341"/>
    <lineage>
        <taxon>Bacteria</taxon>
        <taxon>Pseudomonadati</taxon>
        <taxon>Pseudomonadota</taxon>
        <taxon>Gammaproteobacteria</taxon>
        <taxon>Oceanospirillales</taxon>
        <taxon>Halomonadaceae</taxon>
        <taxon>Modicisalibacter</taxon>
    </lineage>
</organism>
<dbReference type="AlphaFoldDB" id="A0A1I3F6V1"/>
<evidence type="ECO:0000313" key="2">
    <source>
        <dbReference type="EMBL" id="SFI06922.1"/>
    </source>
</evidence>
<feature type="region of interest" description="Disordered" evidence="1">
    <location>
        <begin position="1"/>
        <end position="106"/>
    </location>
</feature>
<reference evidence="2 3" key="1">
    <citation type="submission" date="2016-10" db="EMBL/GenBank/DDBJ databases">
        <authorList>
            <person name="de Groot N.N."/>
        </authorList>
    </citation>
    <scope>NUCLEOTIDE SEQUENCE [LARGE SCALE GENOMIC DNA]</scope>
    <source>
        <strain evidence="2 3">CGMCC 1.6848</strain>
    </source>
</reference>
<proteinExistence type="predicted"/>
<evidence type="ECO:0000256" key="1">
    <source>
        <dbReference type="SAM" id="MobiDB-lite"/>
    </source>
</evidence>
<keyword evidence="3" id="KW-1185">Reference proteome</keyword>
<feature type="compositionally biased region" description="Basic and acidic residues" evidence="1">
    <location>
        <begin position="84"/>
        <end position="93"/>
    </location>
</feature>
<name>A0A1I3F6V1_9GAMM</name>
<dbReference type="Proteomes" id="UP000199040">
    <property type="component" value="Unassembled WGS sequence"/>
</dbReference>
<feature type="compositionally biased region" description="Basic and acidic residues" evidence="1">
    <location>
        <begin position="49"/>
        <end position="66"/>
    </location>
</feature>
<gene>
    <name evidence="2" type="ORF">SAMN04487959_11645</name>
</gene>
<sequence length="106" mass="11772">MSESSNKDTASEEGQRLDEKAKARNMVERDRREDEASAQSSDEGGSVYRPDENVDDQKSPKARSEPGHNPYLKEASIKGSQAGEKTRQKRNIDDTADDAESSRRDG</sequence>
<accession>A0A1I3F6V1</accession>
<dbReference type="EMBL" id="FOPY01000016">
    <property type="protein sequence ID" value="SFI06922.1"/>
    <property type="molecule type" value="Genomic_DNA"/>
</dbReference>
<dbReference type="RefSeq" id="WP_092849381.1">
    <property type="nucleotide sequence ID" value="NZ_FOPY01000016.1"/>
</dbReference>
<feature type="compositionally biased region" description="Basic and acidic residues" evidence="1">
    <location>
        <begin position="1"/>
        <end position="35"/>
    </location>
</feature>